<dbReference type="Proteomes" id="UP000184603">
    <property type="component" value="Unassembled WGS sequence"/>
</dbReference>
<feature type="transmembrane region" description="Helical" evidence="1">
    <location>
        <begin position="64"/>
        <end position="86"/>
    </location>
</feature>
<keyword evidence="1" id="KW-0472">Membrane</keyword>
<name>A0A1M7YB56_9BACT</name>
<keyword evidence="1" id="KW-1133">Transmembrane helix</keyword>
<feature type="transmembrane region" description="Helical" evidence="1">
    <location>
        <begin position="39"/>
        <end position="58"/>
    </location>
</feature>
<accession>A0A1M7YB56</accession>
<reference evidence="2 3" key="1">
    <citation type="submission" date="2016-12" db="EMBL/GenBank/DDBJ databases">
        <authorList>
            <person name="Song W.-J."/>
            <person name="Kurnit D.M."/>
        </authorList>
    </citation>
    <scope>NUCLEOTIDE SEQUENCE [LARGE SCALE GENOMIC DNA]</scope>
    <source>
        <strain evidence="2 3">DSM 18488</strain>
    </source>
</reference>
<organism evidence="2 3">
    <name type="scientific">Desulfopila aestuarii DSM 18488</name>
    <dbReference type="NCBI Taxonomy" id="1121416"/>
    <lineage>
        <taxon>Bacteria</taxon>
        <taxon>Pseudomonadati</taxon>
        <taxon>Thermodesulfobacteriota</taxon>
        <taxon>Desulfobulbia</taxon>
        <taxon>Desulfobulbales</taxon>
        <taxon>Desulfocapsaceae</taxon>
        <taxon>Desulfopila</taxon>
    </lineage>
</organism>
<proteinExistence type="predicted"/>
<feature type="transmembrane region" description="Helical" evidence="1">
    <location>
        <begin position="116"/>
        <end position="138"/>
    </location>
</feature>
<protein>
    <recommendedName>
        <fullName evidence="4">YhhN-like protein</fullName>
    </recommendedName>
</protein>
<gene>
    <name evidence="2" type="ORF">SAMN02745220_03112</name>
</gene>
<feature type="transmembrane region" description="Helical" evidence="1">
    <location>
        <begin position="93"/>
        <end position="110"/>
    </location>
</feature>
<sequence length="172" mass="20375">MDWLVPSILATMAGTAILSSLYFYLFYQDRKKYLKIWSISWAIYFLRYVFMLAFLLWMKNPFMLIGNQVSSLVSGVLLLYGSYLFIDKKLPKFFLYFSALDICWIFFSILTELNFLMMSLPTFAFLGIVYIWTGYIFLRHHKEAQIIGYAFIFWYPLIKPHLLIAAKGGRRL</sequence>
<keyword evidence="3" id="KW-1185">Reference proteome</keyword>
<evidence type="ECO:0000256" key="1">
    <source>
        <dbReference type="SAM" id="Phobius"/>
    </source>
</evidence>
<dbReference type="RefSeq" id="WP_073614581.1">
    <property type="nucleotide sequence ID" value="NZ_FRFE01000016.1"/>
</dbReference>
<feature type="transmembrane region" description="Helical" evidence="1">
    <location>
        <begin position="6"/>
        <end position="27"/>
    </location>
</feature>
<dbReference type="EMBL" id="FRFE01000016">
    <property type="protein sequence ID" value="SHO49853.1"/>
    <property type="molecule type" value="Genomic_DNA"/>
</dbReference>
<evidence type="ECO:0008006" key="4">
    <source>
        <dbReference type="Google" id="ProtNLM"/>
    </source>
</evidence>
<evidence type="ECO:0000313" key="3">
    <source>
        <dbReference type="Proteomes" id="UP000184603"/>
    </source>
</evidence>
<evidence type="ECO:0000313" key="2">
    <source>
        <dbReference type="EMBL" id="SHO49853.1"/>
    </source>
</evidence>
<dbReference type="AlphaFoldDB" id="A0A1M7YB56"/>
<keyword evidence="1" id="KW-0812">Transmembrane</keyword>
<dbReference type="STRING" id="1121416.SAMN02745220_03112"/>